<evidence type="ECO:0000313" key="3">
    <source>
        <dbReference type="EMBL" id="DAE26235.1"/>
    </source>
</evidence>
<dbReference type="Pfam" id="PF19808">
    <property type="entry name" value="DUF6291"/>
    <property type="match status" value="1"/>
</dbReference>
<proteinExistence type="predicted"/>
<dbReference type="EMBL" id="BK015811">
    <property type="protein sequence ID" value="DAE26235.1"/>
    <property type="molecule type" value="Genomic_DNA"/>
</dbReference>
<evidence type="ECO:0000256" key="1">
    <source>
        <dbReference type="SAM" id="MobiDB-lite"/>
    </source>
</evidence>
<feature type="region of interest" description="Disordered" evidence="1">
    <location>
        <begin position="67"/>
        <end position="131"/>
    </location>
</feature>
<evidence type="ECO:0000259" key="2">
    <source>
        <dbReference type="Pfam" id="PF19808"/>
    </source>
</evidence>
<dbReference type="InterPro" id="IPR046258">
    <property type="entry name" value="DUF6291"/>
</dbReference>
<name>A0A8S5R548_9CAUD</name>
<feature type="domain" description="DUF6291" evidence="2">
    <location>
        <begin position="13"/>
        <end position="85"/>
    </location>
</feature>
<reference evidence="3" key="1">
    <citation type="journal article" date="2021" name="Proc. Natl. Acad. Sci. U.S.A.">
        <title>A Catalog of Tens of Thousands of Viruses from Human Metagenomes Reveals Hidden Associations with Chronic Diseases.</title>
        <authorList>
            <person name="Tisza M.J."/>
            <person name="Buck C.B."/>
        </authorList>
    </citation>
    <scope>NUCLEOTIDE SEQUENCE</scope>
    <source>
        <strain evidence="3">CtcMb1</strain>
    </source>
</reference>
<feature type="compositionally biased region" description="Basic and acidic residues" evidence="1">
    <location>
        <begin position="95"/>
        <end position="110"/>
    </location>
</feature>
<sequence length="276" mass="30888">MGDKKEYVKLWLSYRSYFEAYSAAEVGRLVLAAMDYRESGAEPEFSGSERFIWPAIRRDIDESVAAQKAISASRSEAGKQGGRPESEKANASPESNEKQKKQMLSDESKKSYGQRKRTKEKDMDSILSPLPPTLRESVEKWVAYKGERREEYKPVGLQSLVTQITKAAEEYGEEAMIDVITRSMAANYKGIVFDWLKEASTRPAALGRAAKPGYGVQGHHDELNPMERAAVDRLLGPPPKGADKMRHGIQAHGEELSAFQLAAIDKMLNEEEDKNK</sequence>
<accession>A0A8S5R548</accession>
<protein>
    <recommendedName>
        <fullName evidence="2">DUF6291 domain-containing protein</fullName>
    </recommendedName>
</protein>
<organism evidence="3">
    <name type="scientific">Siphoviridae sp. ctcMb1</name>
    <dbReference type="NCBI Taxonomy" id="2827276"/>
    <lineage>
        <taxon>Viruses</taxon>
        <taxon>Duplodnaviria</taxon>
        <taxon>Heunggongvirae</taxon>
        <taxon>Uroviricota</taxon>
        <taxon>Caudoviricetes</taxon>
    </lineage>
</organism>